<keyword evidence="1" id="KW-0732">Signal</keyword>
<sequence>MATTPARKTLLGGLTAALVLGLGATALALPQTAPAAPSVAATDMPSLVEDFEHPGAAKAQQDRGVTLKHGDGHVWLTGVTDLGQCQSASNIAIESRKGVFCFTANAKSGYLALELPDTFSIWTQDHPVKATLTAEGKDTVVNAPANDLTPVGESGDTGLRSVLVEIRVTG</sequence>
<proteinExistence type="predicted"/>
<evidence type="ECO:0000313" key="3">
    <source>
        <dbReference type="Proteomes" id="UP001490365"/>
    </source>
</evidence>
<dbReference type="RefSeq" id="WP_351959625.1">
    <property type="nucleotide sequence ID" value="NZ_JBEOZM010000015.1"/>
</dbReference>
<evidence type="ECO:0000256" key="1">
    <source>
        <dbReference type="SAM" id="SignalP"/>
    </source>
</evidence>
<evidence type="ECO:0008006" key="4">
    <source>
        <dbReference type="Google" id="ProtNLM"/>
    </source>
</evidence>
<accession>A0ABV1TMG1</accession>
<reference evidence="2 3" key="1">
    <citation type="submission" date="2024-06" db="EMBL/GenBank/DDBJ databases">
        <title>The Natural Products Discovery Center: Release of the First 8490 Sequenced Strains for Exploring Actinobacteria Biosynthetic Diversity.</title>
        <authorList>
            <person name="Kalkreuter E."/>
            <person name="Kautsar S.A."/>
            <person name="Yang D."/>
            <person name="Bader C.D."/>
            <person name="Teijaro C.N."/>
            <person name="Fluegel L."/>
            <person name="Davis C.M."/>
            <person name="Simpson J.R."/>
            <person name="Lauterbach L."/>
            <person name="Steele A.D."/>
            <person name="Gui C."/>
            <person name="Meng S."/>
            <person name="Li G."/>
            <person name="Viehrig K."/>
            <person name="Ye F."/>
            <person name="Su P."/>
            <person name="Kiefer A.F."/>
            <person name="Nichols A."/>
            <person name="Cepeda A.J."/>
            <person name="Yan W."/>
            <person name="Fan B."/>
            <person name="Jiang Y."/>
            <person name="Adhikari A."/>
            <person name="Zheng C.-J."/>
            <person name="Schuster L."/>
            <person name="Cowan T.M."/>
            <person name="Smanski M.J."/>
            <person name="Chevrette M.G."/>
            <person name="De Carvalho L.P.S."/>
            <person name="Shen B."/>
        </authorList>
    </citation>
    <scope>NUCLEOTIDE SEQUENCE [LARGE SCALE GENOMIC DNA]</scope>
    <source>
        <strain evidence="2 3">NPDC001694</strain>
    </source>
</reference>
<name>A0ABV1TMG1_9ACTN</name>
<gene>
    <name evidence="2" type="ORF">ABT211_28560</name>
</gene>
<feature type="signal peptide" evidence="1">
    <location>
        <begin position="1"/>
        <end position="35"/>
    </location>
</feature>
<dbReference type="InterPro" id="IPR006311">
    <property type="entry name" value="TAT_signal"/>
</dbReference>
<feature type="chain" id="PRO_5045924540" description="Secreted protein" evidence="1">
    <location>
        <begin position="36"/>
        <end position="170"/>
    </location>
</feature>
<organism evidence="2 3">
    <name type="scientific">Streptomyces sp. 900105755</name>
    <dbReference type="NCBI Taxonomy" id="3154389"/>
    <lineage>
        <taxon>Bacteria</taxon>
        <taxon>Bacillati</taxon>
        <taxon>Actinomycetota</taxon>
        <taxon>Actinomycetes</taxon>
        <taxon>Kitasatosporales</taxon>
        <taxon>Streptomycetaceae</taxon>
        <taxon>Streptomyces</taxon>
    </lineage>
</organism>
<evidence type="ECO:0000313" key="2">
    <source>
        <dbReference type="EMBL" id="MER6271216.1"/>
    </source>
</evidence>
<dbReference type="PROSITE" id="PS51318">
    <property type="entry name" value="TAT"/>
    <property type="match status" value="1"/>
</dbReference>
<protein>
    <recommendedName>
        <fullName evidence="4">Secreted protein</fullName>
    </recommendedName>
</protein>
<comment type="caution">
    <text evidence="2">The sequence shown here is derived from an EMBL/GenBank/DDBJ whole genome shotgun (WGS) entry which is preliminary data.</text>
</comment>
<keyword evidence="3" id="KW-1185">Reference proteome</keyword>
<dbReference type="EMBL" id="JBEOZM010000015">
    <property type="protein sequence ID" value="MER6271216.1"/>
    <property type="molecule type" value="Genomic_DNA"/>
</dbReference>
<dbReference type="Proteomes" id="UP001490365">
    <property type="component" value="Unassembled WGS sequence"/>
</dbReference>